<gene>
    <name evidence="14" type="ORF">P154DRAFT_451550</name>
</gene>
<dbReference type="PROSITE" id="PS50089">
    <property type="entry name" value="ZF_RING_2"/>
    <property type="match status" value="1"/>
</dbReference>
<dbReference type="InterPro" id="IPR050628">
    <property type="entry name" value="SNF2_RAD54_helicase_TF"/>
</dbReference>
<evidence type="ECO:0000256" key="6">
    <source>
        <dbReference type="ARBA" id="ARBA00022806"/>
    </source>
</evidence>
<keyword evidence="15" id="KW-1185">Reference proteome</keyword>
<dbReference type="Proteomes" id="UP000799779">
    <property type="component" value="Unassembled WGS sequence"/>
</dbReference>
<evidence type="ECO:0000256" key="2">
    <source>
        <dbReference type="ARBA" id="ARBA00022723"/>
    </source>
</evidence>
<feature type="compositionally biased region" description="Basic residues" evidence="10">
    <location>
        <begin position="225"/>
        <end position="236"/>
    </location>
</feature>
<dbReference type="GO" id="GO:0005634">
    <property type="term" value="C:nucleus"/>
    <property type="evidence" value="ECO:0007669"/>
    <property type="project" value="TreeGrafter"/>
</dbReference>
<dbReference type="PANTHER" id="PTHR45626:SF17">
    <property type="entry name" value="HELICASE-LIKE TRANSCRIPTION FACTOR"/>
    <property type="match status" value="1"/>
</dbReference>
<proteinExistence type="inferred from homology"/>
<evidence type="ECO:0000259" key="12">
    <source>
        <dbReference type="PROSITE" id="PS51192"/>
    </source>
</evidence>
<dbReference type="PROSITE" id="PS51192">
    <property type="entry name" value="HELICASE_ATP_BIND_1"/>
    <property type="match status" value="1"/>
</dbReference>
<organism evidence="14 15">
    <name type="scientific">Amniculicola lignicola CBS 123094</name>
    <dbReference type="NCBI Taxonomy" id="1392246"/>
    <lineage>
        <taxon>Eukaryota</taxon>
        <taxon>Fungi</taxon>
        <taxon>Dikarya</taxon>
        <taxon>Ascomycota</taxon>
        <taxon>Pezizomycotina</taxon>
        <taxon>Dothideomycetes</taxon>
        <taxon>Pleosporomycetidae</taxon>
        <taxon>Pleosporales</taxon>
        <taxon>Amniculicolaceae</taxon>
        <taxon>Amniculicola</taxon>
    </lineage>
</organism>
<feature type="compositionally biased region" description="Polar residues" evidence="10">
    <location>
        <begin position="16"/>
        <end position="35"/>
    </location>
</feature>
<dbReference type="InterPro" id="IPR014001">
    <property type="entry name" value="Helicase_ATP-bd"/>
</dbReference>
<comment type="similarity">
    <text evidence="1">Belongs to the SNF2/RAD54 helicase family.</text>
</comment>
<dbReference type="GO" id="GO:0004386">
    <property type="term" value="F:helicase activity"/>
    <property type="evidence" value="ECO:0007669"/>
    <property type="project" value="UniProtKB-KW"/>
</dbReference>
<dbReference type="Gene3D" id="3.40.50.300">
    <property type="entry name" value="P-loop containing nucleotide triphosphate hydrolases"/>
    <property type="match status" value="1"/>
</dbReference>
<feature type="region of interest" description="Disordered" evidence="10">
    <location>
        <begin position="846"/>
        <end position="873"/>
    </location>
</feature>
<dbReference type="InterPro" id="IPR049730">
    <property type="entry name" value="SNF2/RAD54-like_C"/>
</dbReference>
<keyword evidence="8" id="KW-0067">ATP-binding</keyword>
<feature type="region of interest" description="Disordered" evidence="10">
    <location>
        <begin position="146"/>
        <end position="258"/>
    </location>
</feature>
<keyword evidence="3" id="KW-0547">Nucleotide-binding</keyword>
<dbReference type="Pfam" id="PF00176">
    <property type="entry name" value="SNF2-rel_dom"/>
    <property type="match status" value="1"/>
</dbReference>
<keyword evidence="6" id="KW-0347">Helicase</keyword>
<evidence type="ECO:0000259" key="11">
    <source>
        <dbReference type="PROSITE" id="PS50089"/>
    </source>
</evidence>
<keyword evidence="7" id="KW-0862">Zinc</keyword>
<keyword evidence="4 9" id="KW-0863">Zinc-finger</keyword>
<keyword evidence="2" id="KW-0479">Metal-binding</keyword>
<dbReference type="PROSITE" id="PS51194">
    <property type="entry name" value="HELICASE_CTER"/>
    <property type="match status" value="1"/>
</dbReference>
<feature type="domain" description="RING-type" evidence="11">
    <location>
        <begin position="791"/>
        <end position="836"/>
    </location>
</feature>
<dbReference type="PROSITE" id="PS00518">
    <property type="entry name" value="ZF_RING_1"/>
    <property type="match status" value="1"/>
</dbReference>
<dbReference type="InterPro" id="IPR001841">
    <property type="entry name" value="Znf_RING"/>
</dbReference>
<dbReference type="GO" id="GO:0006281">
    <property type="term" value="P:DNA repair"/>
    <property type="evidence" value="ECO:0007669"/>
    <property type="project" value="TreeGrafter"/>
</dbReference>
<dbReference type="InterPro" id="IPR001650">
    <property type="entry name" value="Helicase_C-like"/>
</dbReference>
<feature type="domain" description="Helicase ATP-binding" evidence="12">
    <location>
        <begin position="363"/>
        <end position="555"/>
    </location>
</feature>
<evidence type="ECO:0000313" key="15">
    <source>
        <dbReference type="Proteomes" id="UP000799779"/>
    </source>
</evidence>
<evidence type="ECO:0000256" key="10">
    <source>
        <dbReference type="SAM" id="MobiDB-lite"/>
    </source>
</evidence>
<dbReference type="Pfam" id="PF14634">
    <property type="entry name" value="zf-RING_5"/>
    <property type="match status" value="1"/>
</dbReference>
<sequence length="1096" mass="123711">MQKLRHKNTAKGVSIRTGSNIGLTSESRVHNTSSEAHLKHPSSGQDVQSLPEGLAEVNDEDEEDKKAAQEFKKAKKHYNDLRQKNGGHLTFQQDVEWMRVQSAEDARLRKRQIDIQMAIEEEVALFPVNGGPASLDIEEYPISESEEFEEVNYGPNPAPFKRKRPALPRKEPIPVSMQDAELESMRVALEAEADKPKRKKKKKGENGQQIEHCHIRSIGASTRTQHVKAKSAKAPKSKSSGSKSTKTPRRTAKDKKLGEQAHRQIGSLFNSDVFTQQASQDAAEQPTFQSKTKQDALKELIASVPLEDKKTAKSDMAVLLAATKDFNGRGAVKALNGLWLVKGMRTALKPYQVLGSAFMRRRERAAEQPRGGLMADQMGLGKTLMMLANIINGRAPKDSTIKTTLIVASPSLLTQWESEIERHTDGSLEILRYGTGSRIKSSQSFHILGIHDIVLTTYSEVMGSYPKNNPPIHCETAQQKIDWWKGVWEKSRGVLHRMHFHRVVLDEAQAIKNHTSRTSIACRALIADHRWAISGTPIMNSLQELYPYFKFLGVPHTGTLKIFNKNYCDKGNFDSAERLLVRLNGFMIRRTHSDRMFGAPILKLPKADQITHWCEFNAVERNVYDIVERRFAARIVDLAQCDELDKSYSCVLVMLLRLRQLTAHILMLQFVMRDLLEQEDIERIREVVDQAASKEDDSSTIVAIRSQLKALADEEKKRTVAAAQEEEESQTPLEAELNEEFECHDPGTSDGQNGSCGTSGKAFGKAYDFKPYMKSLTTGESWKKAKDKAKCVVCDNKPKKPWLTSCKHLICQSCYEELSVNAAEDGEDRASCRQCREIFTYAHPCEAEDESENSPGPQTRSKSKKPGPENEDLKASWLTFDGDTVLPSAKTVAIKAQIMNWIHENPKVKIIIYTQFRAMIRIMAKVCEEEGWQFEQYHGGMSFAARDKAISTFADEEKNCQVFLASLKCGGLGLNLTMASRVIIIDPWWNSYTEQQAFCRVFRIGQTDTTFMSRFCVRNTVDQRIMEMQERKQEEIDEIMNDDGAKFKKLDDKDLLRLFGAIDMDEDGRPFIITNDSDSRGGFHADADHEGYADEV</sequence>
<evidence type="ECO:0000256" key="4">
    <source>
        <dbReference type="ARBA" id="ARBA00022771"/>
    </source>
</evidence>
<dbReference type="SMART" id="SM00487">
    <property type="entry name" value="DEXDc"/>
    <property type="match status" value="1"/>
</dbReference>
<dbReference type="SMART" id="SM00490">
    <property type="entry name" value="HELICc"/>
    <property type="match status" value="1"/>
</dbReference>
<feature type="region of interest" description="Disordered" evidence="10">
    <location>
        <begin position="1"/>
        <end position="71"/>
    </location>
</feature>
<dbReference type="Gene3D" id="3.30.40.10">
    <property type="entry name" value="Zinc/RING finger domain, C3HC4 (zinc finger)"/>
    <property type="match status" value="1"/>
</dbReference>
<accession>A0A6A5VSY9</accession>
<keyword evidence="5" id="KW-0378">Hydrolase</keyword>
<dbReference type="InterPro" id="IPR013083">
    <property type="entry name" value="Znf_RING/FYVE/PHD"/>
</dbReference>
<evidence type="ECO:0000256" key="9">
    <source>
        <dbReference type="PROSITE-ProRule" id="PRU00175"/>
    </source>
</evidence>
<dbReference type="SUPFAM" id="SSF57850">
    <property type="entry name" value="RING/U-box"/>
    <property type="match status" value="1"/>
</dbReference>
<dbReference type="InterPro" id="IPR038718">
    <property type="entry name" value="SNF2-like_sf"/>
</dbReference>
<dbReference type="GO" id="GO:0005524">
    <property type="term" value="F:ATP binding"/>
    <property type="evidence" value="ECO:0007669"/>
    <property type="project" value="UniProtKB-KW"/>
</dbReference>
<dbReference type="Gene3D" id="3.40.50.10810">
    <property type="entry name" value="Tandem AAA-ATPase domain"/>
    <property type="match status" value="1"/>
</dbReference>
<dbReference type="CDD" id="cd18008">
    <property type="entry name" value="DEXDc_SHPRH-like"/>
    <property type="match status" value="1"/>
</dbReference>
<dbReference type="EMBL" id="ML977751">
    <property type="protein sequence ID" value="KAF1992922.1"/>
    <property type="molecule type" value="Genomic_DNA"/>
</dbReference>
<evidence type="ECO:0000256" key="3">
    <source>
        <dbReference type="ARBA" id="ARBA00022741"/>
    </source>
</evidence>
<evidence type="ECO:0000259" key="13">
    <source>
        <dbReference type="PROSITE" id="PS51194"/>
    </source>
</evidence>
<dbReference type="CDD" id="cd18793">
    <property type="entry name" value="SF2_C_SNF"/>
    <property type="match status" value="1"/>
</dbReference>
<dbReference type="GO" id="GO:0016787">
    <property type="term" value="F:hydrolase activity"/>
    <property type="evidence" value="ECO:0007669"/>
    <property type="project" value="UniProtKB-KW"/>
</dbReference>
<dbReference type="GO" id="GO:0008094">
    <property type="term" value="F:ATP-dependent activity, acting on DNA"/>
    <property type="evidence" value="ECO:0007669"/>
    <property type="project" value="TreeGrafter"/>
</dbReference>
<evidence type="ECO:0000256" key="1">
    <source>
        <dbReference type="ARBA" id="ARBA00007025"/>
    </source>
</evidence>
<evidence type="ECO:0000256" key="7">
    <source>
        <dbReference type="ARBA" id="ARBA00022833"/>
    </source>
</evidence>
<name>A0A6A5VSY9_9PLEO</name>
<dbReference type="InterPro" id="IPR000330">
    <property type="entry name" value="SNF2_N"/>
</dbReference>
<dbReference type="SUPFAM" id="SSF52540">
    <property type="entry name" value="P-loop containing nucleoside triphosphate hydrolases"/>
    <property type="match status" value="2"/>
</dbReference>
<dbReference type="GO" id="GO:0008270">
    <property type="term" value="F:zinc ion binding"/>
    <property type="evidence" value="ECO:0007669"/>
    <property type="project" value="UniProtKB-KW"/>
</dbReference>
<reference evidence="14" key="1">
    <citation type="journal article" date="2020" name="Stud. Mycol.">
        <title>101 Dothideomycetes genomes: a test case for predicting lifestyles and emergence of pathogens.</title>
        <authorList>
            <person name="Haridas S."/>
            <person name="Albert R."/>
            <person name="Binder M."/>
            <person name="Bloem J."/>
            <person name="Labutti K."/>
            <person name="Salamov A."/>
            <person name="Andreopoulos B."/>
            <person name="Baker S."/>
            <person name="Barry K."/>
            <person name="Bills G."/>
            <person name="Bluhm B."/>
            <person name="Cannon C."/>
            <person name="Castanera R."/>
            <person name="Culley D."/>
            <person name="Daum C."/>
            <person name="Ezra D."/>
            <person name="Gonzalez J."/>
            <person name="Henrissat B."/>
            <person name="Kuo A."/>
            <person name="Liang C."/>
            <person name="Lipzen A."/>
            <person name="Lutzoni F."/>
            <person name="Magnuson J."/>
            <person name="Mondo S."/>
            <person name="Nolan M."/>
            <person name="Ohm R."/>
            <person name="Pangilinan J."/>
            <person name="Park H.-J."/>
            <person name="Ramirez L."/>
            <person name="Alfaro M."/>
            <person name="Sun H."/>
            <person name="Tritt A."/>
            <person name="Yoshinaga Y."/>
            <person name="Zwiers L.-H."/>
            <person name="Turgeon B."/>
            <person name="Goodwin S."/>
            <person name="Spatafora J."/>
            <person name="Crous P."/>
            <person name="Grigoriev I."/>
        </authorList>
    </citation>
    <scope>NUCLEOTIDE SEQUENCE</scope>
    <source>
        <strain evidence="14">CBS 123094</strain>
    </source>
</reference>
<feature type="domain" description="Helicase C-terminal" evidence="13">
    <location>
        <begin position="894"/>
        <end position="1044"/>
    </location>
</feature>
<dbReference type="PANTHER" id="PTHR45626">
    <property type="entry name" value="TRANSCRIPTION TERMINATION FACTOR 2-RELATED"/>
    <property type="match status" value="1"/>
</dbReference>
<dbReference type="OrthoDB" id="448448at2759"/>
<dbReference type="InterPro" id="IPR017907">
    <property type="entry name" value="Znf_RING_CS"/>
</dbReference>
<dbReference type="InterPro" id="IPR027417">
    <property type="entry name" value="P-loop_NTPase"/>
</dbReference>
<evidence type="ECO:0000256" key="5">
    <source>
        <dbReference type="ARBA" id="ARBA00022801"/>
    </source>
</evidence>
<evidence type="ECO:0000256" key="8">
    <source>
        <dbReference type="ARBA" id="ARBA00022840"/>
    </source>
</evidence>
<dbReference type="Pfam" id="PF00271">
    <property type="entry name" value="Helicase_C"/>
    <property type="match status" value="1"/>
</dbReference>
<evidence type="ECO:0000313" key="14">
    <source>
        <dbReference type="EMBL" id="KAF1992922.1"/>
    </source>
</evidence>
<evidence type="ECO:0008006" key="16">
    <source>
        <dbReference type="Google" id="ProtNLM"/>
    </source>
</evidence>
<dbReference type="AlphaFoldDB" id="A0A6A5VSY9"/>
<protein>
    <recommendedName>
        <fullName evidence="16">P-loop containing nucleoside triphosphate hydrolase protein</fullName>
    </recommendedName>
</protein>